<gene>
    <name evidence="7" type="ORF">BFJ63_vAg18516</name>
</gene>
<keyword evidence="2" id="KW-0547">Nucleotide-binding</keyword>
<evidence type="ECO:0000256" key="3">
    <source>
        <dbReference type="ARBA" id="ARBA00022777"/>
    </source>
</evidence>
<dbReference type="Pfam" id="PF13023">
    <property type="entry name" value="HD_3"/>
    <property type="match status" value="1"/>
</dbReference>
<dbReference type="InterPro" id="IPR027417">
    <property type="entry name" value="P-loop_NTPase"/>
</dbReference>
<evidence type="ECO:0000256" key="1">
    <source>
        <dbReference type="ARBA" id="ARBA00022679"/>
    </source>
</evidence>
<dbReference type="GO" id="GO:0019205">
    <property type="term" value="F:nucleobase-containing compound kinase activity"/>
    <property type="evidence" value="ECO:0007669"/>
    <property type="project" value="InterPro"/>
</dbReference>
<organism evidence="7 8">
    <name type="scientific">Fusarium oxysporum f. sp. narcissi</name>
    <dbReference type="NCBI Taxonomy" id="451672"/>
    <lineage>
        <taxon>Eukaryota</taxon>
        <taxon>Fungi</taxon>
        <taxon>Dikarya</taxon>
        <taxon>Ascomycota</taxon>
        <taxon>Pezizomycotina</taxon>
        <taxon>Sordariomycetes</taxon>
        <taxon>Hypocreomycetidae</taxon>
        <taxon>Hypocreales</taxon>
        <taxon>Nectriaceae</taxon>
        <taxon>Fusarium</taxon>
        <taxon>Fusarium oxysporum species complex</taxon>
    </lineage>
</organism>
<evidence type="ECO:0000259" key="6">
    <source>
        <dbReference type="SMART" id="SM00471"/>
    </source>
</evidence>
<dbReference type="GO" id="GO:0006139">
    <property type="term" value="P:nucleobase-containing compound metabolic process"/>
    <property type="evidence" value="ECO:0007669"/>
    <property type="project" value="InterPro"/>
</dbReference>
<comment type="similarity">
    <text evidence="4">Belongs to the adenylate kinase family.</text>
</comment>
<comment type="caution">
    <text evidence="7">The sequence shown here is derived from an EMBL/GenBank/DDBJ whole genome shotgun (WGS) entry which is preliminary data.</text>
</comment>
<dbReference type="Proteomes" id="UP000290540">
    <property type="component" value="Unassembled WGS sequence"/>
</dbReference>
<feature type="domain" description="HD/PDEase" evidence="6">
    <location>
        <begin position="36"/>
        <end position="151"/>
    </location>
</feature>
<dbReference type="CDD" id="cd00077">
    <property type="entry name" value="HDc"/>
    <property type="match status" value="1"/>
</dbReference>
<protein>
    <recommendedName>
        <fullName evidence="6">HD/PDEase domain-containing protein</fullName>
    </recommendedName>
</protein>
<evidence type="ECO:0000313" key="7">
    <source>
        <dbReference type="EMBL" id="RYC78610.1"/>
    </source>
</evidence>
<keyword evidence="3 4" id="KW-0418">Kinase</keyword>
<name>A0A4Q2UY51_FUSOX</name>
<evidence type="ECO:0000256" key="4">
    <source>
        <dbReference type="RuleBase" id="RU003330"/>
    </source>
</evidence>
<dbReference type="CDD" id="cd01428">
    <property type="entry name" value="ADK"/>
    <property type="match status" value="1"/>
</dbReference>
<dbReference type="PRINTS" id="PR00094">
    <property type="entry name" value="ADENYLTKNASE"/>
</dbReference>
<dbReference type="SUPFAM" id="SSF109604">
    <property type="entry name" value="HD-domain/PDEase-like"/>
    <property type="match status" value="1"/>
</dbReference>
<dbReference type="Pfam" id="PF13207">
    <property type="entry name" value="AAA_17"/>
    <property type="match status" value="1"/>
</dbReference>
<dbReference type="SUPFAM" id="SSF52540">
    <property type="entry name" value="P-loop containing nucleoside triphosphate hydrolases"/>
    <property type="match status" value="1"/>
</dbReference>
<accession>A0A4Q2UY51</accession>
<dbReference type="PANTHER" id="PTHR23359">
    <property type="entry name" value="NUCLEOTIDE KINASE"/>
    <property type="match status" value="1"/>
</dbReference>
<keyword evidence="1 4" id="KW-0808">Transferase</keyword>
<evidence type="ECO:0000256" key="2">
    <source>
        <dbReference type="ARBA" id="ARBA00022741"/>
    </source>
</evidence>
<reference evidence="7 8" key="1">
    <citation type="submission" date="2016-12" db="EMBL/GenBank/DDBJ databases">
        <title>Draft genome sequence of Fusarium oxysporum causing rot on Narcissus.</title>
        <authorList>
            <person name="Armitage A.D."/>
            <person name="Taylor A."/>
            <person name="Clarkson J.P."/>
            <person name="Harrison R.J."/>
            <person name="Jackson A.C."/>
        </authorList>
    </citation>
    <scope>NUCLEOTIDE SEQUENCE [LARGE SCALE GENOMIC DNA]</scope>
    <source>
        <strain evidence="7 8">N139</strain>
    </source>
</reference>
<dbReference type="InterPro" id="IPR000850">
    <property type="entry name" value="Adenylat/UMP-CMP_kin"/>
</dbReference>
<dbReference type="AlphaFoldDB" id="A0A4Q2UY51"/>
<evidence type="ECO:0000313" key="8">
    <source>
        <dbReference type="Proteomes" id="UP000290540"/>
    </source>
</evidence>
<dbReference type="Gene3D" id="3.40.50.300">
    <property type="entry name" value="P-loop containing nucleotide triphosphate hydrolases"/>
    <property type="match status" value="1"/>
</dbReference>
<dbReference type="InterPro" id="IPR003607">
    <property type="entry name" value="HD/PDEase_dom"/>
</dbReference>
<dbReference type="InterPro" id="IPR006674">
    <property type="entry name" value="HD_domain"/>
</dbReference>
<proteinExistence type="inferred from homology"/>
<feature type="non-terminal residue" evidence="7">
    <location>
        <position position="344"/>
    </location>
</feature>
<dbReference type="SMART" id="SM00471">
    <property type="entry name" value="HDc"/>
    <property type="match status" value="1"/>
</dbReference>
<sequence length="344" mass="38713">MDLTFDNEPSELRQVLESLNKIPRTGWLKSGVPLEKCETVGQHTHGVMNIVAELARSRADISPARAADMARCHDYAEVKTGDKTPDEITPEEKKLEEDAAYAEFCSLHRERGEEIRELCVEYRDDKTLTAKLVKDADKFQRLQQANAYREAFPKSNFKRFQQDADLIRDSELKRRADDTVRAWRSSDLQHLKCIFVIGPPGVGKGTQCASVAQQYKNIKHVSAGELLRSARNDNKSPYHKDAESVLGGLTPASAQLITALMYFAVTSRDNNLVLIDGFPYDSAQLAGYREIFPVVSGVINFEAPPDVCMSRLRSRAERSGRDDDDESTLRKRLEGYEDRGKTIA</sequence>
<evidence type="ECO:0000256" key="5">
    <source>
        <dbReference type="SAM" id="MobiDB-lite"/>
    </source>
</evidence>
<dbReference type="Gene3D" id="1.10.3210.10">
    <property type="entry name" value="Hypothetical protein af1432"/>
    <property type="match status" value="1"/>
</dbReference>
<dbReference type="GO" id="GO:0005524">
    <property type="term" value="F:ATP binding"/>
    <property type="evidence" value="ECO:0007669"/>
    <property type="project" value="InterPro"/>
</dbReference>
<feature type="region of interest" description="Disordered" evidence="5">
    <location>
        <begin position="314"/>
        <end position="344"/>
    </location>
</feature>
<dbReference type="EMBL" id="MQTW01001033">
    <property type="protein sequence ID" value="RYC78610.1"/>
    <property type="molecule type" value="Genomic_DNA"/>
</dbReference>